<evidence type="ECO:0000256" key="3">
    <source>
        <dbReference type="ARBA" id="ARBA00022553"/>
    </source>
</evidence>
<dbReference type="InterPro" id="IPR018200">
    <property type="entry name" value="USP_CS"/>
</dbReference>
<dbReference type="SUPFAM" id="SSF54001">
    <property type="entry name" value="Cysteine proteinases"/>
    <property type="match status" value="1"/>
</dbReference>
<reference evidence="11" key="2">
    <citation type="submission" date="2017-12" db="EMBL/GenBank/DDBJ databases">
        <title>Genome sequence of the Bar-tailed Godwit (Limosa lapponica baueri).</title>
        <authorList>
            <person name="Lima N.C.B."/>
            <person name="Parody-Merino A.M."/>
            <person name="Battley P.F."/>
            <person name="Fidler A.E."/>
            <person name="Prosdocimi F."/>
        </authorList>
    </citation>
    <scope>NUCLEOTIDE SEQUENCE [LARGE SCALE GENOMIC DNA]</scope>
</reference>
<feature type="compositionally biased region" description="Basic and acidic residues" evidence="8">
    <location>
        <begin position="1032"/>
        <end position="1057"/>
    </location>
</feature>
<feature type="compositionally biased region" description="Basic and acidic residues" evidence="8">
    <location>
        <begin position="1080"/>
        <end position="1098"/>
    </location>
</feature>
<dbReference type="GO" id="GO:0004843">
    <property type="term" value="F:cysteine-type deubiquitinase activity"/>
    <property type="evidence" value="ECO:0007669"/>
    <property type="project" value="UniProtKB-EC"/>
</dbReference>
<feature type="compositionally biased region" description="Basic residues" evidence="8">
    <location>
        <begin position="1243"/>
        <end position="1259"/>
    </location>
</feature>
<feature type="compositionally biased region" description="Basic and acidic residues" evidence="8">
    <location>
        <begin position="1299"/>
        <end position="1328"/>
    </location>
</feature>
<feature type="region of interest" description="Disordered" evidence="8">
    <location>
        <begin position="1240"/>
        <end position="1259"/>
    </location>
</feature>
<feature type="compositionally biased region" description="Basic and acidic residues" evidence="8">
    <location>
        <begin position="945"/>
        <end position="979"/>
    </location>
</feature>
<feature type="compositionally biased region" description="Basic and acidic residues" evidence="8">
    <location>
        <begin position="1184"/>
        <end position="1205"/>
    </location>
</feature>
<dbReference type="GO" id="GO:0005634">
    <property type="term" value="C:nucleus"/>
    <property type="evidence" value="ECO:0007669"/>
    <property type="project" value="TreeGrafter"/>
</dbReference>
<feature type="region of interest" description="Disordered" evidence="8">
    <location>
        <begin position="1269"/>
        <end position="1328"/>
    </location>
</feature>
<dbReference type="Pfam" id="PF00443">
    <property type="entry name" value="UCH"/>
    <property type="match status" value="1"/>
</dbReference>
<feature type="domain" description="USP" evidence="9">
    <location>
        <begin position="107"/>
        <end position="408"/>
    </location>
</feature>
<dbReference type="InterPro" id="IPR028889">
    <property type="entry name" value="USP"/>
</dbReference>
<evidence type="ECO:0000256" key="8">
    <source>
        <dbReference type="SAM" id="MobiDB-lite"/>
    </source>
</evidence>
<evidence type="ECO:0000256" key="7">
    <source>
        <dbReference type="ARBA" id="ARBA00022807"/>
    </source>
</evidence>
<keyword evidence="7" id="KW-0788">Thiol protease</keyword>
<feature type="region of interest" description="Disordered" evidence="8">
    <location>
        <begin position="819"/>
        <end position="868"/>
    </location>
</feature>
<sequence>MTIVNKPKSSKSKKSSSRRSDKSKKPRTKKMTSRTANLSRVPSAEDPNKVSVDKGPGGAIYCRSSQKPKPFAQRDLIINDGIAPPQRILFPPEKICMDWQQTQSVGVGLQNLGNTCFLNSTLQCLTYTPPLANYMLSLEHTQSCHEEGFCMMCTMETHINQVLCCSNNAIKPTSVINGLKRIGKHFHFGSQEDAHEFLCFTVDALQKACLNGSTKLDRSSQATTLIYQIFGGYLRSRVKCLNCKAVSDTYEPFLDITLDIKAVTSVTRALEQFVKPEQLDGENSYKCSKCKKMVPASKRYTIHRSSNVLTISLKRFANFTGGKINKDVKYPEYLDLRAYMSQSMGEPLIYALYAVLVHSGFNCNAGHYLCFIKAGNGLWYRMNDASVELSDIKTVLNQQAYVLFYIRRYDLTLGERAFYLPAPSYPRSFLGQRGANSKQAGFMGPRLPPHMIKNSSRLNGNGPLKEDPNAVGITLKRPSSAPPTACVQNWAITRPSNMDPSKNQKITISIHNKLPARQTVSQPDCLSSAVEDEDVSKPVPSSTITHSSAAESTSNASMMAVATNFSKQEVSDEIFAEPAVNGNPKLGPDNTVHYVPETSGKPEDSKGLFKRNCNILSSNGIPIGKVVRTLQNSHSSCQTAEEERAQHELPKNDSLNGAISLDNESKENGLKLDDSTCQVQPVKPSEIFFSKTNGLLETIPIALSPVPQEVILESLTYSQLNSLSEEISAPGPQKSSENDALMETVVMEALFAYEESRKVPSNFSCEVENLFAQSDSETISTKEVVAESIITKADNAHPNINGQHKVRKKSLDAEDEFFGQCESEDSRDKDKPRRSKEPELISKENPLYIKGSPEREEKLGQTSSVKSDIECSSKKLASLDITDKCQDTKDISNNYVEVPPVNDSSITKLDKVLESQFSRENEGLSNKKCEEDKHRKKYKKKIHDSKKTDKEHYRRKREHSDTEEREKEKQSRSRPDDHPHKRRRCSRSVETTKQNRHKQEYRSESKYRSSHNERNTPNNGKSSGKYSRYRSRSRERTEQDRNRYYHSKGERTWSRERYYQDEPRRWEKCRYYNDYYSSHGTRDGRERRSSYCDKDFDKSSQAYNRSHKDYHCKGRWPHTAPSREEEGHFSSHRANPHHCPVPQQPDRYSRERHALPPPPARASFEGSSRENEKEKLRNGKRKYTHTEESGSEVEKKCRKIDDQRMKKYKKVKKKKKSKDKHREKDYKLYDSDFSVLRFDNDNRKHKKKKKKKKHIRKLKGFLEYLDPRFQKKTREKKEESSPPGGYLCEQYRTQGSKQPYKEEKLPGAGESKKYSSIAPKEHVKDVDLPSAKHTELTVVNLPEDASQFNSRRMLTSLIDTFTTQTKLTVTTNNVSSSKPTPSYHQTRHYQY</sequence>
<dbReference type="EMBL" id="KZ505921">
    <property type="protein sequence ID" value="PKU43250.1"/>
    <property type="molecule type" value="Genomic_DNA"/>
</dbReference>
<accession>A0A2I0UB18</accession>
<reference evidence="11" key="1">
    <citation type="submission" date="2017-11" db="EMBL/GenBank/DDBJ databases">
        <authorList>
            <person name="Lima N.C."/>
            <person name="Parody-Merino A.M."/>
            <person name="Battley P.F."/>
            <person name="Fidler A.E."/>
            <person name="Prosdocimi F."/>
        </authorList>
    </citation>
    <scope>NUCLEOTIDE SEQUENCE [LARGE SCALE GENOMIC DNA]</scope>
</reference>
<dbReference type="GO" id="GO:0006508">
    <property type="term" value="P:proteolysis"/>
    <property type="evidence" value="ECO:0007669"/>
    <property type="project" value="UniProtKB-KW"/>
</dbReference>
<dbReference type="InterPro" id="IPR001394">
    <property type="entry name" value="Peptidase_C19_UCH"/>
</dbReference>
<dbReference type="PANTHER" id="PTHR24006:SF727">
    <property type="entry name" value="UBIQUITIN CARBOXYL-TERMINAL HYDROLASE 42"/>
    <property type="match status" value="1"/>
</dbReference>
<dbReference type="FunFam" id="3.90.70.10:FF:000016">
    <property type="entry name" value="Ubiquitin carboxyl-terminal hydrolase 36"/>
    <property type="match status" value="1"/>
</dbReference>
<evidence type="ECO:0000259" key="9">
    <source>
        <dbReference type="PROSITE" id="PS50235"/>
    </source>
</evidence>
<feature type="compositionally biased region" description="Basic and acidic residues" evidence="8">
    <location>
        <begin position="916"/>
        <end position="933"/>
    </location>
</feature>
<evidence type="ECO:0000256" key="1">
    <source>
        <dbReference type="ARBA" id="ARBA00000707"/>
    </source>
</evidence>
<feature type="compositionally biased region" description="Polar residues" evidence="8">
    <location>
        <begin position="1372"/>
        <end position="1384"/>
    </location>
</feature>
<evidence type="ECO:0000256" key="4">
    <source>
        <dbReference type="ARBA" id="ARBA00022670"/>
    </source>
</evidence>
<protein>
    <recommendedName>
        <fullName evidence="2">ubiquitinyl hydrolase 1</fullName>
        <ecNumber evidence="2">3.4.19.12</ecNumber>
    </recommendedName>
</protein>
<dbReference type="GO" id="GO:0042981">
    <property type="term" value="P:regulation of apoptotic process"/>
    <property type="evidence" value="ECO:0007669"/>
    <property type="project" value="TreeGrafter"/>
</dbReference>
<feature type="region of interest" description="Disordered" evidence="8">
    <location>
        <begin position="1371"/>
        <end position="1391"/>
    </location>
</feature>
<feature type="region of interest" description="Disordered" evidence="8">
    <location>
        <begin position="1075"/>
        <end position="1226"/>
    </location>
</feature>
<feature type="compositionally biased region" description="Basic and acidic residues" evidence="8">
    <location>
        <begin position="824"/>
        <end position="842"/>
    </location>
</feature>
<keyword evidence="4" id="KW-0645">Protease</keyword>
<feature type="compositionally biased region" description="Basic residues" evidence="8">
    <location>
        <begin position="8"/>
        <end position="32"/>
    </location>
</feature>
<dbReference type="Gene3D" id="3.90.70.10">
    <property type="entry name" value="Cysteine proteinases"/>
    <property type="match status" value="1"/>
</dbReference>
<feature type="region of interest" description="Disordered" evidence="8">
    <location>
        <begin position="518"/>
        <end position="555"/>
    </location>
</feature>
<keyword evidence="5" id="KW-0833">Ubl conjugation pathway</keyword>
<dbReference type="OrthoDB" id="420187at2759"/>
<dbReference type="GO" id="GO:0005829">
    <property type="term" value="C:cytosol"/>
    <property type="evidence" value="ECO:0007669"/>
    <property type="project" value="TreeGrafter"/>
</dbReference>
<dbReference type="InterPro" id="IPR038765">
    <property type="entry name" value="Papain-like_cys_pep_sf"/>
</dbReference>
<evidence type="ECO:0000313" key="11">
    <source>
        <dbReference type="Proteomes" id="UP000233556"/>
    </source>
</evidence>
<keyword evidence="3" id="KW-0597">Phosphoprotein</keyword>
<feature type="compositionally biased region" description="Basic residues" evidence="8">
    <location>
        <begin position="1206"/>
        <end position="1219"/>
    </location>
</feature>
<dbReference type="Proteomes" id="UP000233556">
    <property type="component" value="Unassembled WGS sequence"/>
</dbReference>
<feature type="compositionally biased region" description="Basic and acidic residues" evidence="8">
    <location>
        <begin position="1167"/>
        <end position="1177"/>
    </location>
</feature>
<dbReference type="EC" id="3.4.19.12" evidence="2"/>
<evidence type="ECO:0000256" key="5">
    <source>
        <dbReference type="ARBA" id="ARBA00022786"/>
    </source>
</evidence>
<organism evidence="10 11">
    <name type="scientific">Limosa lapponica baueri</name>
    <dbReference type="NCBI Taxonomy" id="1758121"/>
    <lineage>
        <taxon>Eukaryota</taxon>
        <taxon>Metazoa</taxon>
        <taxon>Chordata</taxon>
        <taxon>Craniata</taxon>
        <taxon>Vertebrata</taxon>
        <taxon>Euteleostomi</taxon>
        <taxon>Archelosauria</taxon>
        <taxon>Archosauria</taxon>
        <taxon>Dinosauria</taxon>
        <taxon>Saurischia</taxon>
        <taxon>Theropoda</taxon>
        <taxon>Coelurosauria</taxon>
        <taxon>Aves</taxon>
        <taxon>Neognathae</taxon>
        <taxon>Neoaves</taxon>
        <taxon>Charadriiformes</taxon>
        <taxon>Scolopacidae</taxon>
        <taxon>Limosa</taxon>
    </lineage>
</organism>
<evidence type="ECO:0000313" key="10">
    <source>
        <dbReference type="EMBL" id="PKU43250.1"/>
    </source>
</evidence>
<feature type="compositionally biased region" description="Basic and acidic residues" evidence="8">
    <location>
        <begin position="997"/>
        <end position="1014"/>
    </location>
</feature>
<comment type="catalytic activity">
    <reaction evidence="1">
        <text>Thiol-dependent hydrolysis of ester, thioester, amide, peptide and isopeptide bonds formed by the C-terminal Gly of ubiquitin (a 76-residue protein attached to proteins as an intracellular targeting signal).</text>
        <dbReference type="EC" id="3.4.19.12"/>
    </reaction>
</comment>
<dbReference type="InterPro" id="IPR050164">
    <property type="entry name" value="Peptidase_C19"/>
</dbReference>
<evidence type="ECO:0000256" key="2">
    <source>
        <dbReference type="ARBA" id="ARBA00012759"/>
    </source>
</evidence>
<keyword evidence="6 10" id="KW-0378">Hydrolase</keyword>
<dbReference type="PROSITE" id="PS00973">
    <property type="entry name" value="USP_2"/>
    <property type="match status" value="1"/>
</dbReference>
<feature type="compositionally biased region" description="Polar residues" evidence="8">
    <location>
        <begin position="539"/>
        <end position="555"/>
    </location>
</feature>
<dbReference type="PANTHER" id="PTHR24006">
    <property type="entry name" value="UBIQUITIN CARBOXYL-TERMINAL HYDROLASE"/>
    <property type="match status" value="1"/>
</dbReference>
<feature type="compositionally biased region" description="Basic residues" evidence="8">
    <location>
        <begin position="934"/>
        <end position="944"/>
    </location>
</feature>
<dbReference type="GO" id="GO:0016579">
    <property type="term" value="P:protein deubiquitination"/>
    <property type="evidence" value="ECO:0007669"/>
    <property type="project" value="InterPro"/>
</dbReference>
<dbReference type="PROSITE" id="PS50235">
    <property type="entry name" value="USP_3"/>
    <property type="match status" value="1"/>
</dbReference>
<feature type="region of interest" description="Disordered" evidence="8">
    <location>
        <begin position="1"/>
        <end position="65"/>
    </location>
</feature>
<keyword evidence="11" id="KW-1185">Reference proteome</keyword>
<gene>
    <name evidence="10" type="ORF">llap_6449</name>
</gene>
<name>A0A2I0UB18_LIMLA</name>
<dbReference type="PROSITE" id="PS00972">
    <property type="entry name" value="USP_1"/>
    <property type="match status" value="1"/>
</dbReference>
<evidence type="ECO:0000256" key="6">
    <source>
        <dbReference type="ARBA" id="ARBA00022801"/>
    </source>
</evidence>
<proteinExistence type="predicted"/>
<dbReference type="CDD" id="cd02661">
    <property type="entry name" value="Peptidase_C19E"/>
    <property type="match status" value="1"/>
</dbReference>
<feature type="region of interest" description="Disordered" evidence="8">
    <location>
        <begin position="916"/>
        <end position="1057"/>
    </location>
</feature>